<dbReference type="EMBL" id="QZMU01000001">
    <property type="protein sequence ID" value="RRQ20706.1"/>
    <property type="molecule type" value="Genomic_DNA"/>
</dbReference>
<comment type="caution">
    <text evidence="5">The sequence shown here is derived from an EMBL/GenBank/DDBJ whole genome shotgun (WGS) entry which is preliminary data.</text>
</comment>
<evidence type="ECO:0000256" key="1">
    <source>
        <dbReference type="ARBA" id="ARBA00010234"/>
    </source>
</evidence>
<dbReference type="Pfam" id="PF06530">
    <property type="entry name" value="Phage_antitermQ"/>
    <property type="match status" value="1"/>
</dbReference>
<evidence type="ECO:0000256" key="3">
    <source>
        <dbReference type="ARBA" id="ARBA00023125"/>
    </source>
</evidence>
<organism evidence="5 6">
    <name type="scientific">Thiohalobacter thiocyanaticus</name>
    <dbReference type="NCBI Taxonomy" id="585455"/>
    <lineage>
        <taxon>Bacteria</taxon>
        <taxon>Pseudomonadati</taxon>
        <taxon>Pseudomonadota</taxon>
        <taxon>Gammaproteobacteria</taxon>
        <taxon>Thiohalobacterales</taxon>
        <taxon>Thiohalobacteraceae</taxon>
        <taxon>Thiohalobacter</taxon>
    </lineage>
</organism>
<dbReference type="GO" id="GO:0003677">
    <property type="term" value="F:DNA binding"/>
    <property type="evidence" value="ECO:0007669"/>
    <property type="project" value="UniProtKB-KW"/>
</dbReference>
<dbReference type="OrthoDB" id="6432617at2"/>
<dbReference type="RefSeq" id="WP_125179920.1">
    <property type="nucleotide sequence ID" value="NZ_QZMU01000001.1"/>
</dbReference>
<evidence type="ECO:0000256" key="2">
    <source>
        <dbReference type="ARBA" id="ARBA00023015"/>
    </source>
</evidence>
<keyword evidence="3" id="KW-0238">DNA-binding</keyword>
<gene>
    <name evidence="5" type="ORF">D6C00_01035</name>
</gene>
<evidence type="ECO:0000256" key="4">
    <source>
        <dbReference type="ARBA" id="ARBA00023163"/>
    </source>
</evidence>
<evidence type="ECO:0000313" key="6">
    <source>
        <dbReference type="Proteomes" id="UP000287798"/>
    </source>
</evidence>
<evidence type="ECO:0000313" key="5">
    <source>
        <dbReference type="EMBL" id="RRQ20706.1"/>
    </source>
</evidence>
<dbReference type="AlphaFoldDB" id="A0A426QG33"/>
<keyword evidence="2" id="KW-0805">Transcription regulation</keyword>
<sequence>MPAEKNNADKDSNETVRQRLMEWGEWQRNLKGVGLGYSRHASFMADAGGEARNALHDEGVNEQAESVEEIICNLRRRYPDLYPFIVEIYFNQSPTTIAAQNLKCSERAFRDRLRLAEMFVAGALFHEPLYLDSHQR</sequence>
<comment type="similarity">
    <text evidence="1">Belongs to the phage antitermination Q type 1 family.</text>
</comment>
<dbReference type="Proteomes" id="UP000287798">
    <property type="component" value="Unassembled WGS sequence"/>
</dbReference>
<dbReference type="InterPro" id="IPR010534">
    <property type="entry name" value="Phage_933W_GpQ"/>
</dbReference>
<name>A0A426QG33_9GAMM</name>
<protein>
    <submittedName>
        <fullName evidence="5">Uncharacterized protein</fullName>
    </submittedName>
</protein>
<accession>A0A426QG33</accession>
<reference evidence="5 6" key="1">
    <citation type="journal article" date="2010" name="Int. J. Syst. Evol. Microbiol.">
        <title>Thiohalobacter thiocyanaticus gen. nov., sp. nov., a moderately halophilic, sulfur-oxidizing gammaproteobacterium from hypersaline lakes, that utilizes thiocyanate.</title>
        <authorList>
            <person name="Sorokin D.Y."/>
            <person name="Kovaleva O.L."/>
            <person name="Tourova T.P."/>
            <person name="Muyzer G."/>
        </authorList>
    </citation>
    <scope>NUCLEOTIDE SEQUENCE [LARGE SCALE GENOMIC DNA]</scope>
    <source>
        <strain evidence="5 6">Hrh1</strain>
    </source>
</reference>
<keyword evidence="4" id="KW-0804">Transcription</keyword>
<dbReference type="GO" id="GO:0060567">
    <property type="term" value="P:negative regulation of termination of DNA-templated transcription"/>
    <property type="evidence" value="ECO:0007669"/>
    <property type="project" value="InterPro"/>
</dbReference>
<proteinExistence type="inferred from homology"/>
<keyword evidence="6" id="KW-1185">Reference proteome</keyword>